<name>A0A2M9ZLF8_9LEPT</name>
<accession>A0A2M9ZLF8</accession>
<dbReference type="Proteomes" id="UP000231990">
    <property type="component" value="Unassembled WGS sequence"/>
</dbReference>
<evidence type="ECO:0000256" key="1">
    <source>
        <dbReference type="SAM" id="Phobius"/>
    </source>
</evidence>
<evidence type="ECO:0000313" key="5">
    <source>
        <dbReference type="Proteomes" id="UP000231990"/>
    </source>
</evidence>
<feature type="transmembrane region" description="Helical" evidence="1">
    <location>
        <begin position="138"/>
        <end position="158"/>
    </location>
</feature>
<feature type="transmembrane region" description="Helical" evidence="1">
    <location>
        <begin position="113"/>
        <end position="132"/>
    </location>
</feature>
<evidence type="ECO:0000313" key="2">
    <source>
        <dbReference type="EMBL" id="PJZ70199.1"/>
    </source>
</evidence>
<proteinExistence type="predicted"/>
<protein>
    <submittedName>
        <fullName evidence="3">Uncharacterized protein</fullName>
    </submittedName>
</protein>
<feature type="transmembrane region" description="Helical" evidence="1">
    <location>
        <begin position="7"/>
        <end position="30"/>
    </location>
</feature>
<keyword evidence="1" id="KW-0812">Transmembrane</keyword>
<feature type="transmembrane region" description="Helical" evidence="1">
    <location>
        <begin position="50"/>
        <end position="75"/>
    </location>
</feature>
<dbReference type="RefSeq" id="WP_100713161.1">
    <property type="nucleotide sequence ID" value="NZ_NPDY01000004.1"/>
</dbReference>
<reference evidence="4 5" key="1">
    <citation type="submission" date="2017-07" db="EMBL/GenBank/DDBJ databases">
        <title>Leptospira spp. isolated from tropical soils.</title>
        <authorList>
            <person name="Thibeaux R."/>
            <person name="Iraola G."/>
            <person name="Ferres I."/>
            <person name="Bierque E."/>
            <person name="Girault D."/>
            <person name="Soupe-Gilbert M.-E."/>
            <person name="Picardeau M."/>
            <person name="Goarant C."/>
        </authorList>
    </citation>
    <scope>NUCLEOTIDE SEQUENCE [LARGE SCALE GENOMIC DNA]</scope>
    <source>
        <strain evidence="3 5">FH1-B-B1</strain>
        <strain evidence="2 4">FH1-B-C1</strain>
    </source>
</reference>
<evidence type="ECO:0000313" key="3">
    <source>
        <dbReference type="EMBL" id="PJZ72916.1"/>
    </source>
</evidence>
<keyword evidence="1" id="KW-1133">Transmembrane helix</keyword>
<evidence type="ECO:0000313" key="4">
    <source>
        <dbReference type="Proteomes" id="UP000231962"/>
    </source>
</evidence>
<dbReference type="EMBL" id="NPDY01000004">
    <property type="protein sequence ID" value="PJZ70199.1"/>
    <property type="molecule type" value="Genomic_DNA"/>
</dbReference>
<comment type="caution">
    <text evidence="3">The sequence shown here is derived from an EMBL/GenBank/DDBJ whole genome shotgun (WGS) entry which is preliminary data.</text>
</comment>
<dbReference type="EMBL" id="NPDZ01000007">
    <property type="protein sequence ID" value="PJZ72916.1"/>
    <property type="molecule type" value="Genomic_DNA"/>
</dbReference>
<organism evidence="3 5">
    <name type="scientific">Leptospira perolatii</name>
    <dbReference type="NCBI Taxonomy" id="2023191"/>
    <lineage>
        <taxon>Bacteria</taxon>
        <taxon>Pseudomonadati</taxon>
        <taxon>Spirochaetota</taxon>
        <taxon>Spirochaetia</taxon>
        <taxon>Leptospirales</taxon>
        <taxon>Leptospiraceae</taxon>
        <taxon>Leptospira</taxon>
    </lineage>
</organism>
<keyword evidence="1" id="KW-0472">Membrane</keyword>
<gene>
    <name evidence="2" type="ORF">CH360_06220</name>
    <name evidence="3" type="ORF">CH373_12750</name>
</gene>
<sequence>MRFIPRIVFQIVGFLALASSMILPVIWWTTNRGLFALWKGWLYSWFNSPLRLNLVVFVLTLLSCLLVALAGILILQPFVKDPPSSFDKEQMQQILKGELDYDQPITRKIFRGIGLALVGLGVIILIISWLFWQEYSEMYIKLPVAGFAFIGVGLYCALTGKLPRPPQIRDFFKKK</sequence>
<dbReference type="Proteomes" id="UP000231962">
    <property type="component" value="Unassembled WGS sequence"/>
</dbReference>
<dbReference type="AlphaFoldDB" id="A0A2M9ZLF8"/>
<keyword evidence="4" id="KW-1185">Reference proteome</keyword>